<reference evidence="1 2" key="1">
    <citation type="journal article" date="2018" name="Genome Biol. Evol.">
        <title>Multiple Roots of Fruiting Body Formation in Amoebozoa.</title>
        <authorList>
            <person name="Hillmann F."/>
            <person name="Forbes G."/>
            <person name="Novohradska S."/>
            <person name="Ferling I."/>
            <person name="Riege K."/>
            <person name="Groth M."/>
            <person name="Westermann M."/>
            <person name="Marz M."/>
            <person name="Spaller T."/>
            <person name="Winckler T."/>
            <person name="Schaap P."/>
            <person name="Glockner G."/>
        </authorList>
    </citation>
    <scope>NUCLEOTIDE SEQUENCE [LARGE SCALE GENOMIC DNA]</scope>
    <source>
        <strain evidence="1 2">Jena</strain>
    </source>
</reference>
<accession>A0A2P6MPR3</accession>
<evidence type="ECO:0000313" key="1">
    <source>
        <dbReference type="EMBL" id="PRP73684.1"/>
    </source>
</evidence>
<evidence type="ECO:0000313" key="2">
    <source>
        <dbReference type="Proteomes" id="UP000241769"/>
    </source>
</evidence>
<dbReference type="AlphaFoldDB" id="A0A2P6MPR3"/>
<organism evidence="1 2">
    <name type="scientific">Planoprotostelium fungivorum</name>
    <dbReference type="NCBI Taxonomy" id="1890364"/>
    <lineage>
        <taxon>Eukaryota</taxon>
        <taxon>Amoebozoa</taxon>
        <taxon>Evosea</taxon>
        <taxon>Variosea</taxon>
        <taxon>Cavosteliida</taxon>
        <taxon>Cavosteliaceae</taxon>
        <taxon>Planoprotostelium</taxon>
    </lineage>
</organism>
<protein>
    <submittedName>
        <fullName evidence="1">Uncharacterized protein</fullName>
    </submittedName>
</protein>
<dbReference type="EMBL" id="MDYQ01000574">
    <property type="protein sequence ID" value="PRP73684.1"/>
    <property type="molecule type" value="Genomic_DNA"/>
</dbReference>
<proteinExistence type="predicted"/>
<sequence>MEKRYRSWSMTIKFWKWIHLKYHLALLLFKNNTAILGVLAPYVVGQEHFGNTDINIEAMSEDFEMVTVSRTDGELHNHLKGFLDVLISLPGAMEARSASNRKVVGSTPTEDCRYWTPYLTTSGLYYCQCITLNGRQSTVTLTTFHAVPETVNYQQTKVLQHNAYPVPTSCLICSCKTRSTHVTYSQEASIIFFYITHQYCA</sequence>
<dbReference type="InParanoid" id="A0A2P6MPR3"/>
<keyword evidence="2" id="KW-1185">Reference proteome</keyword>
<dbReference type="Proteomes" id="UP000241769">
    <property type="component" value="Unassembled WGS sequence"/>
</dbReference>
<comment type="caution">
    <text evidence="1">The sequence shown here is derived from an EMBL/GenBank/DDBJ whole genome shotgun (WGS) entry which is preliminary data.</text>
</comment>
<name>A0A2P6MPR3_9EUKA</name>
<gene>
    <name evidence="1" type="ORF">PROFUN_16721</name>
</gene>